<dbReference type="PANTHER" id="PTHR30071">
    <property type="entry name" value="HEME EXPORTER PROTEIN C"/>
    <property type="match status" value="1"/>
</dbReference>
<accession>A0A829YJI0</accession>
<evidence type="ECO:0000256" key="2">
    <source>
        <dbReference type="ARBA" id="ARBA00004141"/>
    </source>
</evidence>
<dbReference type="Pfam" id="PF01578">
    <property type="entry name" value="Cytochrom_C_asm"/>
    <property type="match status" value="1"/>
</dbReference>
<feature type="transmembrane region" description="Helical" evidence="9">
    <location>
        <begin position="161"/>
        <end position="181"/>
    </location>
</feature>
<dbReference type="RefSeq" id="WP_161815001.1">
    <property type="nucleotide sequence ID" value="NZ_BLJN01000006.1"/>
</dbReference>
<dbReference type="PANTHER" id="PTHR30071:SF1">
    <property type="entry name" value="CYTOCHROME B_B6 PROTEIN-RELATED"/>
    <property type="match status" value="1"/>
</dbReference>
<evidence type="ECO:0000256" key="6">
    <source>
        <dbReference type="ARBA" id="ARBA00022748"/>
    </source>
</evidence>
<protein>
    <recommendedName>
        <fullName evidence="4 9">Heme exporter protein C</fullName>
    </recommendedName>
    <alternativeName>
        <fullName evidence="9">Cytochrome c-type biogenesis protein</fullName>
    </alternativeName>
</protein>
<keyword evidence="12" id="KW-1185">Reference proteome</keyword>
<evidence type="ECO:0000313" key="11">
    <source>
        <dbReference type="EMBL" id="GFE83380.1"/>
    </source>
</evidence>
<dbReference type="AlphaFoldDB" id="A0A829YJI0"/>
<evidence type="ECO:0000256" key="3">
    <source>
        <dbReference type="ARBA" id="ARBA00005840"/>
    </source>
</evidence>
<evidence type="ECO:0000259" key="10">
    <source>
        <dbReference type="Pfam" id="PF01578"/>
    </source>
</evidence>
<feature type="transmembrane region" description="Helical" evidence="9">
    <location>
        <begin position="91"/>
        <end position="113"/>
    </location>
</feature>
<organism evidence="11 12">
    <name type="scientific">Steroidobacter agaridevorans</name>
    <dbReference type="NCBI Taxonomy" id="2695856"/>
    <lineage>
        <taxon>Bacteria</taxon>
        <taxon>Pseudomonadati</taxon>
        <taxon>Pseudomonadota</taxon>
        <taxon>Gammaproteobacteria</taxon>
        <taxon>Steroidobacterales</taxon>
        <taxon>Steroidobacteraceae</taxon>
        <taxon>Steroidobacter</taxon>
    </lineage>
</organism>
<reference evidence="12" key="1">
    <citation type="submission" date="2020-01" db="EMBL/GenBank/DDBJ databases">
        <title>'Steroidobacter agaridevorans' sp. nov., agar-degrading bacteria isolated from rhizosphere soils.</title>
        <authorList>
            <person name="Ikenaga M."/>
            <person name="Kataoka M."/>
            <person name="Murouchi A."/>
            <person name="Katsuragi S."/>
            <person name="Sakai M."/>
        </authorList>
    </citation>
    <scope>NUCLEOTIDE SEQUENCE [LARGE SCALE GENOMIC DNA]</scope>
    <source>
        <strain evidence="12">YU21-B</strain>
    </source>
</reference>
<keyword evidence="9" id="KW-0997">Cell inner membrane</keyword>
<gene>
    <name evidence="9 11" type="primary">ccmC</name>
    <name evidence="11" type="ORF">GCM10011487_53800</name>
</gene>
<comment type="caution">
    <text evidence="11">The sequence shown here is derived from an EMBL/GenBank/DDBJ whole genome shotgun (WGS) entry which is preliminary data.</text>
</comment>
<dbReference type="GO" id="GO:0020037">
    <property type="term" value="F:heme binding"/>
    <property type="evidence" value="ECO:0007669"/>
    <property type="project" value="InterPro"/>
</dbReference>
<comment type="function">
    <text evidence="1 9">Required for the export of heme to the periplasm for the biogenesis of c-type cytochromes.</text>
</comment>
<evidence type="ECO:0000256" key="8">
    <source>
        <dbReference type="ARBA" id="ARBA00023136"/>
    </source>
</evidence>
<evidence type="ECO:0000256" key="4">
    <source>
        <dbReference type="ARBA" id="ARBA00016463"/>
    </source>
</evidence>
<dbReference type="InterPro" id="IPR045062">
    <property type="entry name" value="Cyt_c_biogenesis_CcsA/CcmC"/>
</dbReference>
<sequence length="243" mass="27189">MWLWFHKLSSPPYAYRTAGLVRPWLFWPAILLMIVGAVGGLVLAPEDYQQKDAFRIIYVHVPSASLSLMIYTVMAVAAGVGMIWRIKLAHAVAAACAPIGAWFTVATLVTGSIYGKPMWGTWWEWDPRLTSELILLFLYLGYMALRASFDDTQRADRASAILAIVGVVNVPIVKYSVVWWNSLHQGPSISKLAAPSIEGSMLWPLLIMMLAFILYFGAVLCDRLRGEILRRERNASWLSESLA</sequence>
<dbReference type="GO" id="GO:0015232">
    <property type="term" value="F:heme transmembrane transporter activity"/>
    <property type="evidence" value="ECO:0007669"/>
    <property type="project" value="InterPro"/>
</dbReference>
<name>A0A829YJI0_9GAMM</name>
<dbReference type="InterPro" id="IPR003557">
    <property type="entry name" value="Cyt_c_biogenesis_CcmC"/>
</dbReference>
<feature type="domain" description="Cytochrome c assembly protein" evidence="10">
    <location>
        <begin position="26"/>
        <end position="184"/>
    </location>
</feature>
<comment type="subcellular location">
    <subcellularLocation>
        <location evidence="9">Cell inner membrane</location>
    </subcellularLocation>
    <subcellularLocation>
        <location evidence="2">Membrane</location>
        <topology evidence="2">Multi-pass membrane protein</topology>
    </subcellularLocation>
</comment>
<dbReference type="GO" id="GO:0005886">
    <property type="term" value="C:plasma membrane"/>
    <property type="evidence" value="ECO:0007669"/>
    <property type="project" value="UniProtKB-SubCell"/>
</dbReference>
<feature type="transmembrane region" description="Helical" evidence="9">
    <location>
        <begin position="24"/>
        <end position="44"/>
    </location>
</feature>
<proteinExistence type="inferred from homology"/>
<evidence type="ECO:0000256" key="9">
    <source>
        <dbReference type="RuleBase" id="RU364092"/>
    </source>
</evidence>
<keyword evidence="7 9" id="KW-1133">Transmembrane helix</keyword>
<feature type="transmembrane region" description="Helical" evidence="9">
    <location>
        <begin position="133"/>
        <end position="149"/>
    </location>
</feature>
<keyword evidence="8 9" id="KW-0472">Membrane</keyword>
<evidence type="ECO:0000256" key="1">
    <source>
        <dbReference type="ARBA" id="ARBA00002442"/>
    </source>
</evidence>
<comment type="similarity">
    <text evidence="3 9">Belongs to the CcmC/CycZ/HelC family.</text>
</comment>
<dbReference type="Proteomes" id="UP000445000">
    <property type="component" value="Unassembled WGS sequence"/>
</dbReference>
<dbReference type="EMBL" id="BLJN01000006">
    <property type="protein sequence ID" value="GFE83380.1"/>
    <property type="molecule type" value="Genomic_DNA"/>
</dbReference>
<evidence type="ECO:0000313" key="12">
    <source>
        <dbReference type="Proteomes" id="UP000445000"/>
    </source>
</evidence>
<keyword evidence="5 9" id="KW-0812">Transmembrane</keyword>
<feature type="transmembrane region" description="Helical" evidence="9">
    <location>
        <begin position="64"/>
        <end position="84"/>
    </location>
</feature>
<feature type="transmembrane region" description="Helical" evidence="9">
    <location>
        <begin position="201"/>
        <end position="221"/>
    </location>
</feature>
<keyword evidence="6 9" id="KW-0201">Cytochrome c-type biogenesis</keyword>
<evidence type="ECO:0000256" key="5">
    <source>
        <dbReference type="ARBA" id="ARBA00022692"/>
    </source>
</evidence>
<dbReference type="GO" id="GO:0017004">
    <property type="term" value="P:cytochrome complex assembly"/>
    <property type="evidence" value="ECO:0007669"/>
    <property type="project" value="UniProtKB-KW"/>
</dbReference>
<dbReference type="NCBIfam" id="TIGR01191">
    <property type="entry name" value="ccmC"/>
    <property type="match status" value="1"/>
</dbReference>
<dbReference type="PRINTS" id="PR01386">
    <property type="entry name" value="CCMCBIOGNSIS"/>
</dbReference>
<keyword evidence="9" id="KW-1003">Cell membrane</keyword>
<keyword evidence="9" id="KW-0813">Transport</keyword>
<dbReference type="InterPro" id="IPR002541">
    <property type="entry name" value="Cyt_c_assembly"/>
</dbReference>
<evidence type="ECO:0000256" key="7">
    <source>
        <dbReference type="ARBA" id="ARBA00022989"/>
    </source>
</evidence>